<keyword evidence="2 10" id="KW-0813">Transport</keyword>
<protein>
    <recommendedName>
        <fullName evidence="10">Porin</fullName>
    </recommendedName>
</protein>
<comment type="subcellular location">
    <subcellularLocation>
        <location evidence="10">Cell outer membrane</location>
        <topology evidence="10">Multi-pass membrane protein</topology>
    </subcellularLocation>
</comment>
<evidence type="ECO:0000313" key="12">
    <source>
        <dbReference type="Proteomes" id="UP000012429"/>
    </source>
</evidence>
<keyword evidence="3 10" id="KW-1134">Transmembrane beta strand</keyword>
<sequence>MKLITSHLLIGNMSGMGLGTSFFGAISHAQSREIGVTMNIKSLLLGSAAALAAVSGAQAADAIVAAQPEPLEYVRICDAYGAGYFFIPGTETCLKIGGKVRTEGEWYDAYNRNSHNGTLWHTRAELNVSTATDTEYGPLKTETIVRWDWHDGNSTSTNLLWSYISLGGFTVGKKDSQYNSYIGYAGDVINDDVIYDGPYELNQITYEYDAGNGFSAVVSVEDSNSSGSGASYGASWWTDDKANHYAPDVVAGAGFKSGAWGFKVVGGYDSIVEEGAIKARVDADFGAFTAFLMGGWNTDGDKLNKYAGTNQDVSACTAPNGTVNASKCGWGDWAVWGGVGVPVNDKLKWNVQLAYTDSKIFEATTNIKWNPVKNLLIEPELTYVHYDYANDDTVSGILRFERNF</sequence>
<dbReference type="GO" id="GO:0009279">
    <property type="term" value="C:cell outer membrane"/>
    <property type="evidence" value="ECO:0007669"/>
    <property type="project" value="UniProtKB-SubCell"/>
</dbReference>
<evidence type="ECO:0000256" key="4">
    <source>
        <dbReference type="ARBA" id="ARBA00022692"/>
    </source>
</evidence>
<keyword evidence="7 10" id="KW-0626">Porin</keyword>
<dbReference type="GO" id="GO:0006811">
    <property type="term" value="P:monoatomic ion transport"/>
    <property type="evidence" value="ECO:0007669"/>
    <property type="project" value="UniProtKB-KW"/>
</dbReference>
<reference evidence="11 12" key="1">
    <citation type="journal article" date="2012" name="BMC Genomics">
        <title>Genomic basis of broad host range and environmental adaptability of Rhizobium tropici CIAT 899 and Rhizobium sp. PRF 81 which are used in inoculants for common bean (Phaseolus vulgaris L.).</title>
        <authorList>
            <person name="Ormeno-Orrillo E."/>
            <person name="Menna P."/>
            <person name="Almeida L.G."/>
            <person name="Ollero F.J."/>
            <person name="Nicolas M.F."/>
            <person name="Pains Rodrigues E."/>
            <person name="Shigueyoshi Nakatani A."/>
            <person name="Silva Batista J.S."/>
            <person name="Oliveira Chueire L.M."/>
            <person name="Souza R.C."/>
            <person name="Ribeiro Vasconcelos A.T."/>
            <person name="Megias M."/>
            <person name="Hungria M."/>
            <person name="Martinez-Romero E."/>
        </authorList>
    </citation>
    <scope>NUCLEOTIDE SEQUENCE [LARGE SCALE GENOMIC DNA]</scope>
    <source>
        <strain evidence="11 12">PRF 81</strain>
    </source>
</reference>
<proteinExistence type="inferred from homology"/>
<comment type="caution">
    <text evidence="11">The sequence shown here is derived from an EMBL/GenBank/DDBJ whole genome shotgun (WGS) entry which is preliminary data.</text>
</comment>
<dbReference type="InterPro" id="IPR003684">
    <property type="entry name" value="Porin_alphabac"/>
</dbReference>
<dbReference type="SUPFAM" id="SSF56935">
    <property type="entry name" value="Porins"/>
    <property type="match status" value="1"/>
</dbReference>
<keyword evidence="5" id="KW-0732">Signal</keyword>
<evidence type="ECO:0000256" key="8">
    <source>
        <dbReference type="ARBA" id="ARBA00023136"/>
    </source>
</evidence>
<accession>N6V1N5</accession>
<dbReference type="EMBL" id="AQHN01000061">
    <property type="protein sequence ID" value="ENN86941.1"/>
    <property type="molecule type" value="Genomic_DNA"/>
</dbReference>
<evidence type="ECO:0000256" key="5">
    <source>
        <dbReference type="ARBA" id="ARBA00022729"/>
    </source>
</evidence>
<evidence type="ECO:0000256" key="2">
    <source>
        <dbReference type="ARBA" id="ARBA00022448"/>
    </source>
</evidence>
<evidence type="ECO:0000256" key="7">
    <source>
        <dbReference type="ARBA" id="ARBA00023114"/>
    </source>
</evidence>
<dbReference type="Pfam" id="PF02530">
    <property type="entry name" value="Porin_2"/>
    <property type="match status" value="1"/>
</dbReference>
<name>N6V1N5_9HYPH</name>
<evidence type="ECO:0000256" key="3">
    <source>
        <dbReference type="ARBA" id="ARBA00022452"/>
    </source>
</evidence>
<comment type="function">
    <text evidence="10">Forms passive diffusion pores that allow small molecular weight hydrophilic materials across the outer membrane.</text>
</comment>
<evidence type="ECO:0000313" key="11">
    <source>
        <dbReference type="EMBL" id="ENN86941.1"/>
    </source>
</evidence>
<dbReference type="STRING" id="363754.RHSP_14597"/>
<keyword evidence="6 10" id="KW-0406">Ion transport</keyword>
<keyword evidence="8 10" id="KW-0472">Membrane</keyword>
<keyword evidence="9 10" id="KW-0998">Cell outer membrane</keyword>
<evidence type="ECO:0000256" key="6">
    <source>
        <dbReference type="ARBA" id="ARBA00023065"/>
    </source>
</evidence>
<dbReference type="Proteomes" id="UP000012429">
    <property type="component" value="Unassembled WGS sequence"/>
</dbReference>
<gene>
    <name evidence="11" type="ORF">RHSP_14597</name>
</gene>
<dbReference type="GO" id="GO:0015288">
    <property type="term" value="F:porin activity"/>
    <property type="evidence" value="ECO:0007669"/>
    <property type="project" value="UniProtKB-KW"/>
</dbReference>
<keyword evidence="4 10" id="KW-0812">Transmembrane</keyword>
<keyword evidence="12" id="KW-1185">Reference proteome</keyword>
<dbReference type="PATRIC" id="fig|363754.4.peg.3149"/>
<evidence type="ECO:0000256" key="10">
    <source>
        <dbReference type="RuleBase" id="RU364005"/>
    </source>
</evidence>
<organism evidence="11 12">
    <name type="scientific">Rhizobium freirei PRF 81</name>
    <dbReference type="NCBI Taxonomy" id="363754"/>
    <lineage>
        <taxon>Bacteria</taxon>
        <taxon>Pseudomonadati</taxon>
        <taxon>Pseudomonadota</taxon>
        <taxon>Alphaproteobacteria</taxon>
        <taxon>Hyphomicrobiales</taxon>
        <taxon>Rhizobiaceae</taxon>
        <taxon>Rhizobium/Agrobacterium group</taxon>
        <taxon>Rhizobium</taxon>
    </lineage>
</organism>
<comment type="similarity">
    <text evidence="1 10">Belongs to the alphaproteobacteria porin family.</text>
</comment>
<evidence type="ECO:0000256" key="9">
    <source>
        <dbReference type="ARBA" id="ARBA00023237"/>
    </source>
</evidence>
<evidence type="ECO:0000256" key="1">
    <source>
        <dbReference type="ARBA" id="ARBA00009521"/>
    </source>
</evidence>
<dbReference type="AlphaFoldDB" id="N6V1N5"/>
<comment type="domain">
    <text evidence="10">Consists of 16-stranded beta-barrel sheets, with large surface-exposed loops, that form a transmembrane pore at the center of each barrel. The pore is partially ocluded by a peptide loop that folds into the pore lumen.</text>
</comment>
<dbReference type="GO" id="GO:0046930">
    <property type="term" value="C:pore complex"/>
    <property type="evidence" value="ECO:0007669"/>
    <property type="project" value="UniProtKB-KW"/>
</dbReference>